<dbReference type="AlphaFoldDB" id="A0A6N2NHI7"/>
<proteinExistence type="predicted"/>
<organism evidence="2">
    <name type="scientific">Salix viminalis</name>
    <name type="common">Common osier</name>
    <name type="synonym">Basket willow</name>
    <dbReference type="NCBI Taxonomy" id="40686"/>
    <lineage>
        <taxon>Eukaryota</taxon>
        <taxon>Viridiplantae</taxon>
        <taxon>Streptophyta</taxon>
        <taxon>Embryophyta</taxon>
        <taxon>Tracheophyta</taxon>
        <taxon>Spermatophyta</taxon>
        <taxon>Magnoliopsida</taxon>
        <taxon>eudicotyledons</taxon>
        <taxon>Gunneridae</taxon>
        <taxon>Pentapetalae</taxon>
        <taxon>rosids</taxon>
        <taxon>fabids</taxon>
        <taxon>Malpighiales</taxon>
        <taxon>Salicaceae</taxon>
        <taxon>Saliceae</taxon>
        <taxon>Salix</taxon>
    </lineage>
</organism>
<evidence type="ECO:0000313" key="2">
    <source>
        <dbReference type="EMBL" id="VFU66291.1"/>
    </source>
</evidence>
<dbReference type="InterPro" id="IPR040344">
    <property type="entry name" value="At3g17950-like"/>
</dbReference>
<dbReference type="PANTHER" id="PTHR33544:SF15">
    <property type="entry name" value="OS06G0256800 PROTEIN"/>
    <property type="match status" value="1"/>
</dbReference>
<feature type="region of interest" description="Disordered" evidence="1">
    <location>
        <begin position="86"/>
        <end position="119"/>
    </location>
</feature>
<feature type="region of interest" description="Disordered" evidence="1">
    <location>
        <begin position="143"/>
        <end position="176"/>
    </location>
</feature>
<dbReference type="EMBL" id="CAADRP010002344">
    <property type="protein sequence ID" value="VFU66291.1"/>
    <property type="molecule type" value="Genomic_DNA"/>
</dbReference>
<gene>
    <name evidence="2" type="ORF">SVIM_LOCUS514164</name>
</gene>
<protein>
    <recommendedName>
        <fullName evidence="3">DDE Tnp4 domain-containing protein</fullName>
    </recommendedName>
</protein>
<evidence type="ECO:0008006" key="3">
    <source>
        <dbReference type="Google" id="ProtNLM"/>
    </source>
</evidence>
<sequence length="279" mass="30257">MSAPPYPLQTQVKLVVAACALHNYIRREKPDDWIFKMHEHDNTLQMEESLPPLEVEPPIMQVESPALDIAFDTEQLEFSSQLRDSIADPRNDMLPPPSSPTNSSISSSDLDTESTGSFFHDRSTTLGTLMGVTFPAITFRAPSQQRHPTAASSAIDNVVNGGSPGRSTMKRRNLGASAVAERRRRRWWSLCRDGGGAKPASLREFLEVERRFGDAALEIEGVMVAEHPRNGGVNGRLLFADGRVLPPADAVDDGNSSSSAGALWRFPVSLTGICSGGSG</sequence>
<evidence type="ECO:0000256" key="1">
    <source>
        <dbReference type="SAM" id="MobiDB-lite"/>
    </source>
</evidence>
<dbReference type="PANTHER" id="PTHR33544">
    <property type="entry name" value="DUF4005 DOMAIN-CONTAINING PROTEIN-RELATED"/>
    <property type="match status" value="1"/>
</dbReference>
<name>A0A6N2NHI7_SALVM</name>
<reference evidence="2" key="1">
    <citation type="submission" date="2019-03" db="EMBL/GenBank/DDBJ databases">
        <authorList>
            <person name="Mank J."/>
            <person name="Almeida P."/>
        </authorList>
    </citation>
    <scope>NUCLEOTIDE SEQUENCE</scope>
    <source>
        <strain evidence="2">78183</strain>
    </source>
</reference>
<accession>A0A6N2NHI7</accession>
<feature type="compositionally biased region" description="Polar residues" evidence="1">
    <location>
        <begin position="143"/>
        <end position="155"/>
    </location>
</feature>